<evidence type="ECO:0000259" key="4">
    <source>
        <dbReference type="PROSITE" id="PS50158"/>
    </source>
</evidence>
<organism evidence="5 6">
    <name type="scientific">Lentinula aff. detonsa</name>
    <dbReference type="NCBI Taxonomy" id="2804958"/>
    <lineage>
        <taxon>Eukaryota</taxon>
        <taxon>Fungi</taxon>
        <taxon>Dikarya</taxon>
        <taxon>Basidiomycota</taxon>
        <taxon>Agaricomycotina</taxon>
        <taxon>Agaricomycetes</taxon>
        <taxon>Agaricomycetidae</taxon>
        <taxon>Agaricales</taxon>
        <taxon>Marasmiineae</taxon>
        <taxon>Omphalotaceae</taxon>
        <taxon>Lentinula</taxon>
    </lineage>
</organism>
<feature type="region of interest" description="Disordered" evidence="3">
    <location>
        <begin position="231"/>
        <end position="319"/>
    </location>
</feature>
<dbReference type="SUPFAM" id="SSF57756">
    <property type="entry name" value="Retrovirus zinc finger-like domains"/>
    <property type="match status" value="1"/>
</dbReference>
<dbReference type="EMBL" id="MU793305">
    <property type="protein sequence ID" value="KAJ3786794.1"/>
    <property type="molecule type" value="Genomic_DNA"/>
</dbReference>
<dbReference type="InterPro" id="IPR001878">
    <property type="entry name" value="Znf_CCHC"/>
</dbReference>
<feature type="compositionally biased region" description="Polar residues" evidence="3">
    <location>
        <begin position="262"/>
        <end position="274"/>
    </location>
</feature>
<name>A0AA38KQQ3_9AGAR</name>
<evidence type="ECO:0000313" key="5">
    <source>
        <dbReference type="EMBL" id="KAJ3786794.1"/>
    </source>
</evidence>
<dbReference type="InterPro" id="IPR036875">
    <property type="entry name" value="Znf_CCHC_sf"/>
</dbReference>
<dbReference type="SMART" id="SM00343">
    <property type="entry name" value="ZnF_C2HC"/>
    <property type="match status" value="2"/>
</dbReference>
<feature type="compositionally biased region" description="Polar residues" evidence="3">
    <location>
        <begin position="287"/>
        <end position="305"/>
    </location>
</feature>
<protein>
    <recommendedName>
        <fullName evidence="4">CCHC-type domain-containing protein</fullName>
    </recommendedName>
</protein>
<keyword evidence="2" id="KW-0863">Zinc-finger</keyword>
<evidence type="ECO:0000313" key="6">
    <source>
        <dbReference type="Proteomes" id="UP001163798"/>
    </source>
</evidence>
<dbReference type="GO" id="GO:0003676">
    <property type="term" value="F:nucleic acid binding"/>
    <property type="evidence" value="ECO:0007669"/>
    <property type="project" value="InterPro"/>
</dbReference>
<dbReference type="AlphaFoldDB" id="A0AA38KQQ3"/>
<gene>
    <name evidence="5" type="ORF">GGU10DRAFT_266256</name>
</gene>
<comment type="caution">
    <text evidence="5">The sequence shown here is derived from an EMBL/GenBank/DDBJ whole genome shotgun (WGS) entry which is preliminary data.</text>
</comment>
<proteinExistence type="predicted"/>
<evidence type="ECO:0000256" key="1">
    <source>
        <dbReference type="ARBA" id="ARBA00022664"/>
    </source>
</evidence>
<keyword evidence="1" id="KW-0507">mRNA processing</keyword>
<dbReference type="GO" id="GO:0008270">
    <property type="term" value="F:zinc ion binding"/>
    <property type="evidence" value="ECO:0007669"/>
    <property type="project" value="UniProtKB-KW"/>
</dbReference>
<sequence length="319" mass="36946">MELGDSLKMFTEDWGHNAVAQPSHHEVIVEFVPTSADIDSPWAWDTITNDSKLPKNSIIAARWIRKPKQRKPQQKVAHAIFAFADRRIANRAIRDGMVIRQKLVSVRREEKNPQRCMRCQQYGHIAKECKAATDICGRCDQVHPTQTCTASSTDFYCAVCKTKGHIAADRTCPTLLRCIREQQQHDPARGFQYFVTEDESTWDKNNNYDTIQETEWRREIQANHEQGWKTIQRGWARSRPPAREKSKAPQTDQPRRNGSRGGTTIQPRSSQTTEQPRRQSTLDRYVSRSQSRAPTLSQQKTQEMTQEQRRNEGWVRQMG</sequence>
<accession>A0AA38KQQ3</accession>
<reference evidence="5" key="1">
    <citation type="submission" date="2022-08" db="EMBL/GenBank/DDBJ databases">
        <authorList>
            <consortium name="DOE Joint Genome Institute"/>
            <person name="Min B."/>
            <person name="Riley R."/>
            <person name="Sierra-Patev S."/>
            <person name="Naranjo-Ortiz M."/>
            <person name="Looney B."/>
            <person name="Konkel Z."/>
            <person name="Slot J.C."/>
            <person name="Sakamoto Y."/>
            <person name="Steenwyk J.L."/>
            <person name="Rokas A."/>
            <person name="Carro J."/>
            <person name="Camarero S."/>
            <person name="Ferreira P."/>
            <person name="Molpeceres G."/>
            <person name="Ruiz-Duenas F.J."/>
            <person name="Serrano A."/>
            <person name="Henrissat B."/>
            <person name="Drula E."/>
            <person name="Hughes K.W."/>
            <person name="Mata J.L."/>
            <person name="Ishikawa N.K."/>
            <person name="Vargas-Isla R."/>
            <person name="Ushijima S."/>
            <person name="Smith C.A."/>
            <person name="Ahrendt S."/>
            <person name="Andreopoulos W."/>
            <person name="He G."/>
            <person name="Labutti K."/>
            <person name="Lipzen A."/>
            <person name="Ng V."/>
            <person name="Sandor L."/>
            <person name="Barry K."/>
            <person name="Martinez A.T."/>
            <person name="Xiao Y."/>
            <person name="Gibbons J.G."/>
            <person name="Terashima K."/>
            <person name="Hibbett D.S."/>
            <person name="Grigoriev I.V."/>
        </authorList>
    </citation>
    <scope>NUCLEOTIDE SEQUENCE</scope>
    <source>
        <strain evidence="5">TFB10291</strain>
    </source>
</reference>
<dbReference type="GO" id="GO:0006397">
    <property type="term" value="P:mRNA processing"/>
    <property type="evidence" value="ECO:0007669"/>
    <property type="project" value="UniProtKB-KW"/>
</dbReference>
<evidence type="ECO:0000256" key="2">
    <source>
        <dbReference type="PROSITE-ProRule" id="PRU00047"/>
    </source>
</evidence>
<dbReference type="Proteomes" id="UP001163798">
    <property type="component" value="Unassembled WGS sequence"/>
</dbReference>
<feature type="domain" description="CCHC-type" evidence="4">
    <location>
        <begin position="115"/>
        <end position="130"/>
    </location>
</feature>
<keyword evidence="6" id="KW-1185">Reference proteome</keyword>
<dbReference type="Pfam" id="PF00098">
    <property type="entry name" value="zf-CCHC"/>
    <property type="match status" value="1"/>
</dbReference>
<keyword evidence="2" id="KW-0479">Metal-binding</keyword>
<dbReference type="PROSITE" id="PS50158">
    <property type="entry name" value="ZF_CCHC"/>
    <property type="match status" value="1"/>
</dbReference>
<keyword evidence="2" id="KW-0862">Zinc</keyword>
<evidence type="ECO:0000256" key="3">
    <source>
        <dbReference type="SAM" id="MobiDB-lite"/>
    </source>
</evidence>
<dbReference type="Gene3D" id="4.10.60.10">
    <property type="entry name" value="Zinc finger, CCHC-type"/>
    <property type="match status" value="1"/>
</dbReference>